<organism evidence="2 3">
    <name type="scientific">Modicisalibacter muralis</name>
    <dbReference type="NCBI Taxonomy" id="119000"/>
    <lineage>
        <taxon>Bacteria</taxon>
        <taxon>Pseudomonadati</taxon>
        <taxon>Pseudomonadota</taxon>
        <taxon>Gammaproteobacteria</taxon>
        <taxon>Oceanospirillales</taxon>
        <taxon>Halomonadaceae</taxon>
        <taxon>Modicisalibacter</taxon>
    </lineage>
</organism>
<dbReference type="STRING" id="119000.SAMN05661010_00565"/>
<evidence type="ECO:0008006" key="4">
    <source>
        <dbReference type="Google" id="ProtNLM"/>
    </source>
</evidence>
<dbReference type="Proteomes" id="UP000198654">
    <property type="component" value="Unassembled WGS sequence"/>
</dbReference>
<accession>A0A1G9G0I8</accession>
<name>A0A1G9G0I8_9GAMM</name>
<keyword evidence="3" id="KW-1185">Reference proteome</keyword>
<protein>
    <recommendedName>
        <fullName evidence="4">DUF2868 domain-containing protein</fullName>
    </recommendedName>
</protein>
<gene>
    <name evidence="2" type="ORF">SAMN05661010_00565</name>
</gene>
<feature type="region of interest" description="Disordered" evidence="1">
    <location>
        <begin position="1"/>
        <end position="30"/>
    </location>
</feature>
<evidence type="ECO:0000313" key="3">
    <source>
        <dbReference type="Proteomes" id="UP000198654"/>
    </source>
</evidence>
<dbReference type="AlphaFoldDB" id="A0A1G9G0I8"/>
<proteinExistence type="predicted"/>
<evidence type="ECO:0000256" key="1">
    <source>
        <dbReference type="SAM" id="MobiDB-lite"/>
    </source>
</evidence>
<dbReference type="EMBL" id="FNGI01000001">
    <property type="protein sequence ID" value="SDK94146.1"/>
    <property type="molecule type" value="Genomic_DNA"/>
</dbReference>
<evidence type="ECO:0000313" key="2">
    <source>
        <dbReference type="EMBL" id="SDK94146.1"/>
    </source>
</evidence>
<dbReference type="RefSeq" id="WP_175488700.1">
    <property type="nucleotide sequence ID" value="NZ_FNGI01000001.1"/>
</dbReference>
<reference evidence="2 3" key="1">
    <citation type="submission" date="2016-10" db="EMBL/GenBank/DDBJ databases">
        <authorList>
            <person name="de Groot N.N."/>
        </authorList>
    </citation>
    <scope>NUCLEOTIDE SEQUENCE [LARGE SCALE GENOMIC DNA]</scope>
    <source>
        <strain evidence="2 3">DSM 14789</strain>
    </source>
</reference>
<sequence>MSEADQAAGLRRWAETQPEPSTGTADSRPASRVLMVLGLPDGAQADVKPVSRALERWHAQGQRWVGDPVAWRVVALDTHSPHLAVLTTQQPRWALWVGDDLDGFRRAYLTLRRVSQQGGPSRLLLVHPPLPSRAGLLDNLQQAAAQFLGVDLLVIGMPRRRVESL</sequence>